<dbReference type="Proteomes" id="UP001054252">
    <property type="component" value="Unassembled WGS sequence"/>
</dbReference>
<gene>
    <name evidence="1" type="ORF">SLEP1_g6443</name>
</gene>
<dbReference type="PROSITE" id="PS51257">
    <property type="entry name" value="PROKAR_LIPOPROTEIN"/>
    <property type="match status" value="1"/>
</dbReference>
<reference evidence="1 2" key="1">
    <citation type="journal article" date="2021" name="Commun. Biol.">
        <title>The genome of Shorea leprosula (Dipterocarpaceae) highlights the ecological relevance of drought in aseasonal tropical rainforests.</title>
        <authorList>
            <person name="Ng K.K.S."/>
            <person name="Kobayashi M.J."/>
            <person name="Fawcett J.A."/>
            <person name="Hatakeyama M."/>
            <person name="Paape T."/>
            <person name="Ng C.H."/>
            <person name="Ang C.C."/>
            <person name="Tnah L.H."/>
            <person name="Lee C.T."/>
            <person name="Nishiyama T."/>
            <person name="Sese J."/>
            <person name="O'Brien M.J."/>
            <person name="Copetti D."/>
            <person name="Mohd Noor M.I."/>
            <person name="Ong R.C."/>
            <person name="Putra M."/>
            <person name="Sireger I.Z."/>
            <person name="Indrioko S."/>
            <person name="Kosugi Y."/>
            <person name="Izuno A."/>
            <person name="Isagi Y."/>
            <person name="Lee S.L."/>
            <person name="Shimizu K.K."/>
        </authorList>
    </citation>
    <scope>NUCLEOTIDE SEQUENCE [LARGE SCALE GENOMIC DNA]</scope>
    <source>
        <strain evidence="1">214</strain>
    </source>
</reference>
<comment type="caution">
    <text evidence="1">The sequence shown here is derived from an EMBL/GenBank/DDBJ whole genome shotgun (WGS) entry which is preliminary data.</text>
</comment>
<protein>
    <submittedName>
        <fullName evidence="1">Uncharacterized protein</fullName>
    </submittedName>
</protein>
<evidence type="ECO:0000313" key="1">
    <source>
        <dbReference type="EMBL" id="GKU92756.1"/>
    </source>
</evidence>
<dbReference type="EMBL" id="BPVZ01000006">
    <property type="protein sequence ID" value="GKU92756.1"/>
    <property type="molecule type" value="Genomic_DNA"/>
</dbReference>
<sequence length="160" mass="17745">MTWNRFQPLSAAAVASCSALTYIQETHHPTAAASSTLEGYSDIRETHPSQIAANYMKSTMKCDLQPHGSANQTYNTIQQTHPAATATQCRNNDCNQLPVSSHRSGIAPVDDDPNKLYYTEEFTGSIGTYDQAAWKQESELDNLTFDTDSFLNWLNINFSS</sequence>
<accession>A0AAV5HZT1</accession>
<name>A0AAV5HZT1_9ROSI</name>
<evidence type="ECO:0000313" key="2">
    <source>
        <dbReference type="Proteomes" id="UP001054252"/>
    </source>
</evidence>
<organism evidence="1 2">
    <name type="scientific">Rubroshorea leprosula</name>
    <dbReference type="NCBI Taxonomy" id="152421"/>
    <lineage>
        <taxon>Eukaryota</taxon>
        <taxon>Viridiplantae</taxon>
        <taxon>Streptophyta</taxon>
        <taxon>Embryophyta</taxon>
        <taxon>Tracheophyta</taxon>
        <taxon>Spermatophyta</taxon>
        <taxon>Magnoliopsida</taxon>
        <taxon>eudicotyledons</taxon>
        <taxon>Gunneridae</taxon>
        <taxon>Pentapetalae</taxon>
        <taxon>rosids</taxon>
        <taxon>malvids</taxon>
        <taxon>Malvales</taxon>
        <taxon>Dipterocarpaceae</taxon>
        <taxon>Rubroshorea</taxon>
    </lineage>
</organism>
<keyword evidence="2" id="KW-1185">Reference proteome</keyword>
<proteinExistence type="predicted"/>
<dbReference type="AlphaFoldDB" id="A0AAV5HZT1"/>